<organism evidence="2 3">
    <name type="scientific">Colletotrichum kahawae</name>
    <name type="common">Coffee berry disease fungus</name>
    <dbReference type="NCBI Taxonomy" id="34407"/>
    <lineage>
        <taxon>Eukaryota</taxon>
        <taxon>Fungi</taxon>
        <taxon>Dikarya</taxon>
        <taxon>Ascomycota</taxon>
        <taxon>Pezizomycotina</taxon>
        <taxon>Sordariomycetes</taxon>
        <taxon>Hypocreomycetidae</taxon>
        <taxon>Glomerellales</taxon>
        <taxon>Glomerellaceae</taxon>
        <taxon>Colletotrichum</taxon>
        <taxon>Colletotrichum gloeosporioides species complex</taxon>
    </lineage>
</organism>
<evidence type="ECO:0000313" key="2">
    <source>
        <dbReference type="EMBL" id="KAK2776387.1"/>
    </source>
</evidence>
<comment type="caution">
    <text evidence="2">The sequence shown here is derived from an EMBL/GenBank/DDBJ whole genome shotgun (WGS) entry which is preliminary data.</text>
</comment>
<dbReference type="AlphaFoldDB" id="A0AAD9YUA0"/>
<reference evidence="2" key="1">
    <citation type="submission" date="2023-02" db="EMBL/GenBank/DDBJ databases">
        <title>Colletotrichum kahawae CIFC_Que2 genome sequencing and assembly.</title>
        <authorList>
            <person name="Baroncelli R."/>
        </authorList>
    </citation>
    <scope>NUCLEOTIDE SEQUENCE</scope>
    <source>
        <strain evidence="2">CIFC_Que2</strain>
    </source>
</reference>
<feature type="region of interest" description="Disordered" evidence="1">
    <location>
        <begin position="1"/>
        <end position="21"/>
    </location>
</feature>
<evidence type="ECO:0000313" key="3">
    <source>
        <dbReference type="Proteomes" id="UP001281614"/>
    </source>
</evidence>
<protein>
    <submittedName>
        <fullName evidence="2">Uncharacterized protein</fullName>
    </submittedName>
</protein>
<dbReference type="EMBL" id="VYYT01000028">
    <property type="protein sequence ID" value="KAK2776387.1"/>
    <property type="molecule type" value="Genomic_DNA"/>
</dbReference>
<proteinExistence type="predicted"/>
<gene>
    <name evidence="2" type="ORF">CKAH01_12441</name>
</gene>
<keyword evidence="3" id="KW-1185">Reference proteome</keyword>
<dbReference type="Proteomes" id="UP001281614">
    <property type="component" value="Unassembled WGS sequence"/>
</dbReference>
<name>A0AAD9YUA0_COLKA</name>
<accession>A0AAD9YUA0</accession>
<evidence type="ECO:0000256" key="1">
    <source>
        <dbReference type="SAM" id="MobiDB-lite"/>
    </source>
</evidence>
<sequence>MSEVGTVASPSARRPNADRVGSAVKVEPGGLAGEASNGRVSFFGRAIWLGQEGAVRAPFLQCCRRSTPDYETERRHGHNAFAEQSKSASFPPLLTIQGQGCAGSANVQQHMIHHPSKSLPSLSSSLSPPAGRCPLGLVFSGFPGPSRLCQDPKCAKYRTFLHLGPAPCTCKCAIMQALDCSRPPVKGGPIAPKAKAAALQFLNDGAFQQFQRV</sequence>